<feature type="domain" description="Major facilitator superfamily (MFS) profile" evidence="7">
    <location>
        <begin position="10"/>
        <end position="383"/>
    </location>
</feature>
<gene>
    <name evidence="8" type="ORF">ACFSFX_05630</name>
</gene>
<feature type="transmembrane region" description="Helical" evidence="6">
    <location>
        <begin position="164"/>
        <end position="189"/>
    </location>
</feature>
<keyword evidence="3 6" id="KW-0812">Transmembrane</keyword>
<dbReference type="InterPro" id="IPR050189">
    <property type="entry name" value="MFS_Efflux_Transporters"/>
</dbReference>
<evidence type="ECO:0000313" key="9">
    <source>
        <dbReference type="Proteomes" id="UP001597307"/>
    </source>
</evidence>
<dbReference type="Pfam" id="PF07690">
    <property type="entry name" value="MFS_1"/>
    <property type="match status" value="1"/>
</dbReference>
<accession>A0ABW4Q5K0</accession>
<feature type="transmembrane region" description="Helical" evidence="6">
    <location>
        <begin position="44"/>
        <end position="64"/>
    </location>
</feature>
<dbReference type="InterPro" id="IPR011701">
    <property type="entry name" value="MFS"/>
</dbReference>
<feature type="transmembrane region" description="Helical" evidence="6">
    <location>
        <begin position="360"/>
        <end position="379"/>
    </location>
</feature>
<dbReference type="InterPro" id="IPR020846">
    <property type="entry name" value="MFS_dom"/>
</dbReference>
<evidence type="ECO:0000256" key="4">
    <source>
        <dbReference type="ARBA" id="ARBA00022989"/>
    </source>
</evidence>
<feature type="transmembrane region" description="Helical" evidence="6">
    <location>
        <begin position="244"/>
        <end position="264"/>
    </location>
</feature>
<dbReference type="CDD" id="cd17324">
    <property type="entry name" value="MFS_NepI_like"/>
    <property type="match status" value="1"/>
</dbReference>
<dbReference type="Gene3D" id="1.20.1250.20">
    <property type="entry name" value="MFS general substrate transporter like domains"/>
    <property type="match status" value="1"/>
</dbReference>
<evidence type="ECO:0000256" key="2">
    <source>
        <dbReference type="ARBA" id="ARBA00022475"/>
    </source>
</evidence>
<proteinExistence type="predicted"/>
<dbReference type="Proteomes" id="UP001597307">
    <property type="component" value="Unassembled WGS sequence"/>
</dbReference>
<dbReference type="SUPFAM" id="SSF103473">
    <property type="entry name" value="MFS general substrate transporter"/>
    <property type="match status" value="1"/>
</dbReference>
<feature type="transmembrane region" description="Helical" evidence="6">
    <location>
        <begin position="76"/>
        <end position="99"/>
    </location>
</feature>
<feature type="transmembrane region" description="Helical" evidence="6">
    <location>
        <begin position="295"/>
        <end position="314"/>
    </location>
</feature>
<dbReference type="PANTHER" id="PTHR43124:SF3">
    <property type="entry name" value="CHLORAMPHENICOL EFFLUX PUMP RV0191"/>
    <property type="match status" value="1"/>
</dbReference>
<dbReference type="PANTHER" id="PTHR43124">
    <property type="entry name" value="PURINE EFFLUX PUMP PBUE"/>
    <property type="match status" value="1"/>
</dbReference>
<comment type="caution">
    <text evidence="8">The sequence shown here is derived from an EMBL/GenBank/DDBJ whole genome shotgun (WGS) entry which is preliminary data.</text>
</comment>
<keyword evidence="4 6" id="KW-1133">Transmembrane helix</keyword>
<name>A0ABW4Q5K0_9MICC</name>
<evidence type="ECO:0000256" key="5">
    <source>
        <dbReference type="ARBA" id="ARBA00023136"/>
    </source>
</evidence>
<feature type="transmembrane region" description="Helical" evidence="6">
    <location>
        <begin position="335"/>
        <end position="354"/>
    </location>
</feature>
<evidence type="ECO:0000256" key="3">
    <source>
        <dbReference type="ARBA" id="ARBA00022692"/>
    </source>
</evidence>
<feature type="transmembrane region" description="Helical" evidence="6">
    <location>
        <begin position="135"/>
        <end position="158"/>
    </location>
</feature>
<reference evidence="9" key="1">
    <citation type="journal article" date="2019" name="Int. J. Syst. Evol. Microbiol.">
        <title>The Global Catalogue of Microorganisms (GCM) 10K type strain sequencing project: providing services to taxonomists for standard genome sequencing and annotation.</title>
        <authorList>
            <consortium name="The Broad Institute Genomics Platform"/>
            <consortium name="The Broad Institute Genome Sequencing Center for Infectious Disease"/>
            <person name="Wu L."/>
            <person name="Ma J."/>
        </authorList>
    </citation>
    <scope>NUCLEOTIDE SEQUENCE [LARGE SCALE GENOMIC DNA]</scope>
    <source>
        <strain evidence="9">JCM 11496</strain>
    </source>
</reference>
<feature type="transmembrane region" description="Helical" evidence="6">
    <location>
        <begin position="105"/>
        <end position="123"/>
    </location>
</feature>
<keyword evidence="2" id="KW-1003">Cell membrane</keyword>
<evidence type="ECO:0000256" key="1">
    <source>
        <dbReference type="ARBA" id="ARBA00004651"/>
    </source>
</evidence>
<dbReference type="RefSeq" id="WP_343880222.1">
    <property type="nucleotide sequence ID" value="NZ_BAAAIJ010000047.1"/>
</dbReference>
<feature type="transmembrane region" description="Helical" evidence="6">
    <location>
        <begin position="271"/>
        <end position="289"/>
    </location>
</feature>
<evidence type="ECO:0000313" key="8">
    <source>
        <dbReference type="EMBL" id="MFD1846075.1"/>
    </source>
</evidence>
<evidence type="ECO:0000259" key="7">
    <source>
        <dbReference type="PROSITE" id="PS50850"/>
    </source>
</evidence>
<evidence type="ECO:0000256" key="6">
    <source>
        <dbReference type="SAM" id="Phobius"/>
    </source>
</evidence>
<organism evidence="8 9">
    <name type="scientific">Arthrobacter flavus</name>
    <dbReference type="NCBI Taxonomy" id="95172"/>
    <lineage>
        <taxon>Bacteria</taxon>
        <taxon>Bacillati</taxon>
        <taxon>Actinomycetota</taxon>
        <taxon>Actinomycetes</taxon>
        <taxon>Micrococcales</taxon>
        <taxon>Micrococcaceae</taxon>
        <taxon>Arthrobacter</taxon>
    </lineage>
</organism>
<dbReference type="EMBL" id="JBHUGA010000011">
    <property type="protein sequence ID" value="MFD1846075.1"/>
    <property type="molecule type" value="Genomic_DNA"/>
</dbReference>
<sequence length="389" mass="39811">MRQQKLLQPPMLLLSVGGFLAVATEVLPIGLLPLMAEDLGVTESAIGLLVSAYAAVVVFASIPLNAWTSAVPRKPLLVGLLAGYGISNIVLCLAQDYSVALTGRILAGACHALFFAVVFGYASRLAPAGRFGASMALVNAGNAVAIAVGVPLSTWLGATVGWRWSFGCAAIIALLLSVGAAKVMPVIGGSKVSGGAQLREALAEPALRRVIVAVVVMMTAQFALYTFITPVLLQSGFTPENVGFALLAYGGAGILGLAICSRFTDSALRPALLVSLLVMTVSFLGVALLGGAPGWTLAVVILWGLLYGPVPAYVQTAAMSAFRDHPDTVAAVHNSTFNIGISAGALVGAQMLLVSDPSGIGFAAAALTLVALVVVFTGARQGFPRKTPK</sequence>
<keyword evidence="9" id="KW-1185">Reference proteome</keyword>
<dbReference type="InterPro" id="IPR036259">
    <property type="entry name" value="MFS_trans_sf"/>
</dbReference>
<comment type="subcellular location">
    <subcellularLocation>
        <location evidence="1">Cell membrane</location>
        <topology evidence="1">Multi-pass membrane protein</topology>
    </subcellularLocation>
</comment>
<protein>
    <submittedName>
        <fullName evidence="8">MFS transporter</fullName>
    </submittedName>
</protein>
<feature type="transmembrane region" description="Helical" evidence="6">
    <location>
        <begin position="210"/>
        <end position="232"/>
    </location>
</feature>
<dbReference type="PROSITE" id="PS50850">
    <property type="entry name" value="MFS"/>
    <property type="match status" value="1"/>
</dbReference>
<keyword evidence="5 6" id="KW-0472">Membrane</keyword>